<dbReference type="EMBL" id="GBRH01269808">
    <property type="protein sequence ID" value="JAD28087.1"/>
    <property type="molecule type" value="Transcribed_RNA"/>
</dbReference>
<accession>A0A0A8YZT0</accession>
<protein>
    <recommendedName>
        <fullName evidence="3">Secreted protein</fullName>
    </recommendedName>
</protein>
<evidence type="ECO:0000313" key="2">
    <source>
        <dbReference type="EMBL" id="JAD28087.1"/>
    </source>
</evidence>
<keyword evidence="1" id="KW-0732">Signal</keyword>
<feature type="signal peptide" evidence="1">
    <location>
        <begin position="1"/>
        <end position="25"/>
    </location>
</feature>
<feature type="chain" id="PRO_5002042260" description="Secreted protein" evidence="1">
    <location>
        <begin position="26"/>
        <end position="116"/>
    </location>
</feature>
<reference evidence="2" key="2">
    <citation type="journal article" date="2015" name="Data Brief">
        <title>Shoot transcriptome of the giant reed, Arundo donax.</title>
        <authorList>
            <person name="Barrero R.A."/>
            <person name="Guerrero F.D."/>
            <person name="Moolhuijzen P."/>
            <person name="Goolsby J.A."/>
            <person name="Tidwell J."/>
            <person name="Bellgard S.E."/>
            <person name="Bellgard M.I."/>
        </authorList>
    </citation>
    <scope>NUCLEOTIDE SEQUENCE</scope>
    <source>
        <tissue evidence="2">Shoot tissue taken approximately 20 cm above the soil surface</tissue>
    </source>
</reference>
<sequence>MSSIVPLSNARTLLLVAAAAESSSSAVSRSPAAKALSLRAMWRSRMDASTEITTVGVPSSRHGKANASDGCSLDAISWILGALESRRLTGICAIKLQAAFYTALHYKLVNRGNLYI</sequence>
<dbReference type="AlphaFoldDB" id="A0A0A8YZT0"/>
<reference evidence="2" key="1">
    <citation type="submission" date="2014-09" db="EMBL/GenBank/DDBJ databases">
        <authorList>
            <person name="Magalhaes I.L.F."/>
            <person name="Oliveira U."/>
            <person name="Santos F.R."/>
            <person name="Vidigal T.H.D.A."/>
            <person name="Brescovit A.D."/>
            <person name="Santos A.J."/>
        </authorList>
    </citation>
    <scope>NUCLEOTIDE SEQUENCE</scope>
    <source>
        <tissue evidence="2">Shoot tissue taken approximately 20 cm above the soil surface</tissue>
    </source>
</reference>
<evidence type="ECO:0008006" key="3">
    <source>
        <dbReference type="Google" id="ProtNLM"/>
    </source>
</evidence>
<evidence type="ECO:0000256" key="1">
    <source>
        <dbReference type="SAM" id="SignalP"/>
    </source>
</evidence>
<name>A0A0A8YZT0_ARUDO</name>
<organism evidence="2">
    <name type="scientific">Arundo donax</name>
    <name type="common">Giant reed</name>
    <name type="synonym">Donax arundinaceus</name>
    <dbReference type="NCBI Taxonomy" id="35708"/>
    <lineage>
        <taxon>Eukaryota</taxon>
        <taxon>Viridiplantae</taxon>
        <taxon>Streptophyta</taxon>
        <taxon>Embryophyta</taxon>
        <taxon>Tracheophyta</taxon>
        <taxon>Spermatophyta</taxon>
        <taxon>Magnoliopsida</taxon>
        <taxon>Liliopsida</taxon>
        <taxon>Poales</taxon>
        <taxon>Poaceae</taxon>
        <taxon>PACMAD clade</taxon>
        <taxon>Arundinoideae</taxon>
        <taxon>Arundineae</taxon>
        <taxon>Arundo</taxon>
    </lineage>
</organism>
<proteinExistence type="predicted"/>